<evidence type="ECO:0000313" key="2">
    <source>
        <dbReference type="EMBL" id="KAK1457267.1"/>
    </source>
</evidence>
<evidence type="ECO:0000313" key="3">
    <source>
        <dbReference type="Proteomes" id="UP001239213"/>
    </source>
</evidence>
<keyword evidence="3" id="KW-1185">Reference proteome</keyword>
<sequence length="157" mass="17405">MRRIVESSAGTTVQKRMEAQNMGGPCTRKEVRLQPQSGTLTTVVLPSHPIRSPTLLLFPSRLAQNIRAVRPYRPVLSYGSIRADFVSALFIAMSRLYRAQLSARPTSSHFFTLSRPYLNKFAWHPSVKGSVLSPKVASAGTDTDYDPERQPCLGPFG</sequence>
<dbReference type="AlphaFoldDB" id="A0AAI9UF83"/>
<protein>
    <submittedName>
        <fullName evidence="2">Uncharacterized protein</fullName>
    </submittedName>
</protein>
<reference evidence="2" key="1">
    <citation type="submission" date="2016-11" db="EMBL/GenBank/DDBJ databases">
        <title>The genome sequence of Colletotrichum cuscutae.</title>
        <authorList>
            <person name="Baroncelli R."/>
        </authorList>
    </citation>
    <scope>NUCLEOTIDE SEQUENCE</scope>
    <source>
        <strain evidence="2">IMI 304802</strain>
    </source>
</reference>
<dbReference type="Proteomes" id="UP001239213">
    <property type="component" value="Unassembled WGS sequence"/>
</dbReference>
<name>A0AAI9UF83_9PEZI</name>
<comment type="caution">
    <text evidence="2">The sequence shown here is derived from an EMBL/GenBank/DDBJ whole genome shotgun (WGS) entry which is preliminary data.</text>
</comment>
<gene>
    <name evidence="2" type="ORF">CCUS01_01734</name>
</gene>
<dbReference type="EMBL" id="MPDP01000282">
    <property type="protein sequence ID" value="KAK1457267.1"/>
    <property type="molecule type" value="Genomic_DNA"/>
</dbReference>
<accession>A0AAI9UF83</accession>
<proteinExistence type="predicted"/>
<evidence type="ECO:0000256" key="1">
    <source>
        <dbReference type="SAM" id="MobiDB-lite"/>
    </source>
</evidence>
<organism evidence="2 3">
    <name type="scientific">Colletotrichum cuscutae</name>
    <dbReference type="NCBI Taxonomy" id="1209917"/>
    <lineage>
        <taxon>Eukaryota</taxon>
        <taxon>Fungi</taxon>
        <taxon>Dikarya</taxon>
        <taxon>Ascomycota</taxon>
        <taxon>Pezizomycotina</taxon>
        <taxon>Sordariomycetes</taxon>
        <taxon>Hypocreomycetidae</taxon>
        <taxon>Glomerellales</taxon>
        <taxon>Glomerellaceae</taxon>
        <taxon>Colletotrichum</taxon>
        <taxon>Colletotrichum acutatum species complex</taxon>
    </lineage>
</organism>
<feature type="region of interest" description="Disordered" evidence="1">
    <location>
        <begin position="138"/>
        <end position="157"/>
    </location>
</feature>